<dbReference type="EMBL" id="MT150137">
    <property type="protein sequence ID" value="QKE59517.1"/>
    <property type="molecule type" value="Genomic_DNA"/>
</dbReference>
<dbReference type="RefSeq" id="YP_002321355.1">
    <property type="nucleotide sequence ID" value="NC_011588.1"/>
</dbReference>
<dbReference type="Proteomes" id="UP000011785">
    <property type="component" value="Segment"/>
</dbReference>
<gene>
    <name evidence="1" type="primary">orfD14</name>
    <name evidence="3" type="ORF">SI_OrNV_gp044</name>
</gene>
<accession>B7SV65</accession>
<dbReference type="KEGG" id="vg:7047224"/>
<evidence type="ECO:0000313" key="4">
    <source>
        <dbReference type="EMBL" id="QKE59517.1"/>
    </source>
</evidence>
<reference evidence="5" key="5">
    <citation type="submission" date="2021-08" db="EMBL/GenBank/DDBJ databases">
        <title>Whole genome sequence of Oryctes rhinoceros Nudivirus detected in Riau Province, Indonesia.</title>
        <authorList>
            <person name="Kurnia Y.W."/>
            <person name="Tanjung Z.A."/>
            <person name="Utomo C."/>
            <person name="Naim M."/>
            <person name="Situmorang E.C."/>
            <person name="Liwang T."/>
        </authorList>
    </citation>
    <scope>NUCLEOTIDE SEQUENCE</scope>
    <source>
        <strain evidence="5">LiboV</strain>
    </source>
</reference>
<evidence type="ECO:0000313" key="2">
    <source>
        <dbReference type="EMBL" id="ACH96174.1"/>
    </source>
</evidence>
<evidence type="ECO:0000313" key="6">
    <source>
        <dbReference type="Proteomes" id="UP000011785"/>
    </source>
</evidence>
<proteinExistence type="predicted"/>
<keyword evidence="6" id="KW-1185">Reference proteome</keyword>
<dbReference type="EMBL" id="EU747721">
    <property type="protein sequence ID" value="ACH96174.1"/>
    <property type="molecule type" value="Genomic_DNA"/>
</dbReference>
<evidence type="ECO:0000313" key="5">
    <source>
        <dbReference type="EMBL" id="UBO76464.1"/>
    </source>
</evidence>
<evidence type="ECO:0000313" key="3">
    <source>
        <dbReference type="EMBL" id="QHG11282.1"/>
    </source>
</evidence>
<reference evidence="2 6" key="2">
    <citation type="journal article" date="2008" name="J. Virol. Methods">
        <title>Sequencing of the large dsDNA genome of Oryctes rhinoceros nudivirus using multiple displacement amplification of nanogram amounts of virus DNA.</title>
        <authorList>
            <person name="Wang Y."/>
            <person name="Kleespies R.G."/>
            <person name="Ramle M.B."/>
            <person name="Jehle J.A."/>
        </authorList>
    </citation>
    <scope>NUCLEOTIDE SEQUENCE [LARGE SCALE GENOMIC DNA]</scope>
    <source>
        <strain evidence="6">Isolate Oryctes rhinoceros/Malaysia/Ma07/2007</strain>
        <strain evidence="2">Ma07</strain>
    </source>
</reference>
<organism evidence="1">
    <name type="scientific">Oryctes rhinoceros nudivirus</name>
    <dbReference type="NCBI Taxonomy" id="92521"/>
    <lineage>
        <taxon>Viruses</taxon>
        <taxon>Viruses incertae sedis</taxon>
        <taxon>Naldaviricetes</taxon>
        <taxon>Lefavirales</taxon>
        <taxon>Nudiviridae</taxon>
        <taxon>Alphanudivirus</taxon>
        <taxon>Alphanudivirus oryrhinocerotis</taxon>
    </lineage>
</organism>
<dbReference type="EMBL" id="MZ727584">
    <property type="protein sequence ID" value="UBO76464.1"/>
    <property type="molecule type" value="Genomic_DNA"/>
</dbReference>
<reference evidence="4" key="4">
    <citation type="submission" date="2020-03" db="EMBL/GenBank/DDBJ databases">
        <title>Whole genome sequence of Oryctes rhinoceros Nudivirus isolated in Riau Province, Indonesia.</title>
        <authorList>
            <person name="Kurnia Y.W."/>
            <person name="Tanjung Z.A."/>
            <person name="Utomo C."/>
            <person name="Naim M."/>
            <person name="Situmorang E.C."/>
            <person name="Liwang T."/>
        </authorList>
    </citation>
    <scope>NUCLEOTIDE SEQUENCE</scope>
    <source>
        <strain evidence="4">LiboV</strain>
    </source>
</reference>
<accession>A3QTZ0</accession>
<evidence type="ECO:0000313" key="1">
    <source>
        <dbReference type="EMBL" id="ABF93327.1"/>
    </source>
</evidence>
<sequence>MNDSYFDEAIFTHGETLLDFPKINVYNKADAFLVAKQNIEVGNACASIETSQQASDSIAVNLNPRGLCMGINIYSMNPTNKKIKKLVNFNQISVFDGESPTPIDIAEYKPNQIYTVGSLTALESAIMLKYYAINNPNVYITRHLYLFVKKYFQDSRAWFNYKSIGIVQNHNRELVMDDEILNVPIVTFYSDPININ</sequence>
<reference evidence="3" key="3">
    <citation type="journal article" date="2020" name="J. ISSAAS">
        <title>Complete genome sequence of Oryctes rhinoceros Nudivirus isolated from Coconut Rhinoceros Beetle in the Solomon Islands.</title>
        <authorList>
            <person name="Etebari K."/>
            <person name="Filipovic I."/>
            <person name="Rasic G."/>
            <person name="Devine G.J."/>
            <person name="Tsatsia H."/>
            <person name="Furlong M.J."/>
        </authorList>
    </citation>
    <scope>NUCLEOTIDE SEQUENCE</scope>
    <source>
        <strain evidence="3">Solomon Islands</strain>
    </source>
</reference>
<reference evidence="1" key="1">
    <citation type="journal article" date="2007" name="Arch. Virol.">
        <title>Genomic analysis of Oryctes rhinoceros virus reveals genetic relatedness to Heliothis zea virus 1.</title>
        <authorList>
            <person name="Wang Y."/>
            <person name="van Oers M.M."/>
            <person name="Crawford A.M."/>
            <person name="Vlak J.M."/>
            <person name="Jehle J.A."/>
        </authorList>
    </citation>
    <scope>NUCLEOTIDE SEQUENCE</scope>
    <source>
        <strain evidence="1">PV505</strain>
    </source>
</reference>
<dbReference type="EMBL" id="AH015832">
    <property type="protein sequence ID" value="ABF93327.1"/>
    <property type="molecule type" value="Genomic_DNA"/>
</dbReference>
<dbReference type="EMBL" id="MN623374">
    <property type="protein sequence ID" value="QHG11282.1"/>
    <property type="molecule type" value="Genomic_DNA"/>
</dbReference>
<dbReference type="OrthoDB" id="18804at10239"/>
<protein>
    <submittedName>
        <fullName evidence="2">GrBNV_gp97-like protein</fullName>
    </submittedName>
</protein>
<name>A3QTZ0_9VIRU</name>